<feature type="transmembrane region" description="Helical" evidence="9">
    <location>
        <begin position="7"/>
        <end position="27"/>
    </location>
</feature>
<dbReference type="PROSITE" id="PS50850">
    <property type="entry name" value="MFS"/>
    <property type="match status" value="1"/>
</dbReference>
<keyword evidence="7" id="KW-0046">Antibiotic resistance</keyword>
<reference evidence="12" key="1">
    <citation type="submission" date="2023-07" db="EMBL/GenBank/DDBJ databases">
        <title>Whole genome shotgun sequence of Streptomyces nojiriensis NBRC 13794.</title>
        <authorList>
            <person name="Komaki H."/>
            <person name="Tamura T."/>
        </authorList>
    </citation>
    <scope>NUCLEOTIDE SEQUENCE [LARGE SCALE GENOMIC DNA]</scope>
    <source>
        <strain evidence="12">NBRC 13794</strain>
    </source>
</reference>
<evidence type="ECO:0000259" key="10">
    <source>
        <dbReference type="PROSITE" id="PS50850"/>
    </source>
</evidence>
<keyword evidence="2" id="KW-0813">Transport</keyword>
<dbReference type="GeneID" id="95592683"/>
<proteinExistence type="predicted"/>
<dbReference type="RefSeq" id="WP_189742999.1">
    <property type="nucleotide sequence ID" value="NZ_BMRL01000012.1"/>
</dbReference>
<feature type="transmembrane region" description="Helical" evidence="9">
    <location>
        <begin position="471"/>
        <end position="489"/>
    </location>
</feature>
<feature type="transmembrane region" description="Helical" evidence="9">
    <location>
        <begin position="355"/>
        <end position="381"/>
    </location>
</feature>
<evidence type="ECO:0000256" key="8">
    <source>
        <dbReference type="SAM" id="MobiDB-lite"/>
    </source>
</evidence>
<feature type="transmembrane region" description="Helical" evidence="9">
    <location>
        <begin position="198"/>
        <end position="216"/>
    </location>
</feature>
<dbReference type="InterPro" id="IPR004638">
    <property type="entry name" value="EmrB-like"/>
</dbReference>
<keyword evidence="12" id="KW-1185">Reference proteome</keyword>
<dbReference type="InterPro" id="IPR036259">
    <property type="entry name" value="MFS_trans_sf"/>
</dbReference>
<dbReference type="InterPro" id="IPR020846">
    <property type="entry name" value="MFS_dom"/>
</dbReference>
<sequence>MRKWLPLTAVCLGAFMLLVDVTIVTVALPDMSADMASDSSFGGFAGLQWVMDGYALALAALLLGAGSLADRIGRRRVYLIGLGLFAAASLACGLATGPAELIAFRAVQGIGGAAMFATTMALLSASYQGRDRGVAFGVWGAVNGAAAAAGPIIGGLLTENFGWRWIFFINLPVSALAVYVTLKAVAESRNPHAARLDLPGMATFTAGAAAVTYAVIRVGENGWGSPTTLGLLGLGAAAFAAFVLVELRSTRPMLDLSLFRSRTFVAVMAAGLLLSGAAFSYLMYVSLWLQSAEGMGPVGAGLVLLPLSAAGFVVAAVAGRLLHAVPPRLTIGGGLLLIGFGALLQAWMLDAGDGWTALVPGLLVTGVGVGAATPALAATAMGAVAPARAGMAGGALNTARQLGTALGIAVLGAVFHAGLRSGLGEGGRGLAEPLASGGAGQVLAQAPAGAAREALTGLVEAAFASGLRETFLVSAAMGLAGALAVFLLLRGGTPAAAAPLPRPRTQSTGAEDPAGAPAVRN</sequence>
<evidence type="ECO:0000256" key="7">
    <source>
        <dbReference type="ARBA" id="ARBA00023251"/>
    </source>
</evidence>
<feature type="transmembrane region" description="Helical" evidence="9">
    <location>
        <begin position="301"/>
        <end position="322"/>
    </location>
</feature>
<evidence type="ECO:0000313" key="12">
    <source>
        <dbReference type="Proteomes" id="UP000613974"/>
    </source>
</evidence>
<keyword evidence="5 9" id="KW-1133">Transmembrane helix</keyword>
<feature type="transmembrane region" description="Helical" evidence="9">
    <location>
        <begin position="102"/>
        <end position="123"/>
    </location>
</feature>
<evidence type="ECO:0000256" key="2">
    <source>
        <dbReference type="ARBA" id="ARBA00022448"/>
    </source>
</evidence>
<dbReference type="Gene3D" id="1.20.1720.10">
    <property type="entry name" value="Multidrug resistance protein D"/>
    <property type="match status" value="1"/>
</dbReference>
<dbReference type="NCBIfam" id="TIGR00711">
    <property type="entry name" value="efflux_EmrB"/>
    <property type="match status" value="1"/>
</dbReference>
<feature type="transmembrane region" description="Helical" evidence="9">
    <location>
        <begin position="163"/>
        <end position="186"/>
    </location>
</feature>
<feature type="transmembrane region" description="Helical" evidence="9">
    <location>
        <begin position="329"/>
        <end position="349"/>
    </location>
</feature>
<keyword evidence="3" id="KW-1003">Cell membrane</keyword>
<dbReference type="EMBL" id="BNEC01000003">
    <property type="protein sequence ID" value="GHI66313.1"/>
    <property type="molecule type" value="Genomic_DNA"/>
</dbReference>
<dbReference type="CDD" id="cd17321">
    <property type="entry name" value="MFS_MMR_MDR_like"/>
    <property type="match status" value="1"/>
</dbReference>
<evidence type="ECO:0000313" key="11">
    <source>
        <dbReference type="EMBL" id="GHI66313.1"/>
    </source>
</evidence>
<name>A0ABQ3SDV9_9ACTN</name>
<evidence type="ECO:0000256" key="5">
    <source>
        <dbReference type="ARBA" id="ARBA00022989"/>
    </source>
</evidence>
<feature type="domain" description="Major facilitator superfamily (MFS) profile" evidence="10">
    <location>
        <begin position="6"/>
        <end position="493"/>
    </location>
</feature>
<comment type="caution">
    <text evidence="11">The sequence shown here is derived from an EMBL/GenBank/DDBJ whole genome shotgun (WGS) entry which is preliminary data.</text>
</comment>
<feature type="region of interest" description="Disordered" evidence="8">
    <location>
        <begin position="497"/>
        <end position="521"/>
    </location>
</feature>
<feature type="transmembrane region" description="Helical" evidence="9">
    <location>
        <begin position="47"/>
        <end position="65"/>
    </location>
</feature>
<evidence type="ECO:0000256" key="4">
    <source>
        <dbReference type="ARBA" id="ARBA00022692"/>
    </source>
</evidence>
<dbReference type="SUPFAM" id="SSF103473">
    <property type="entry name" value="MFS general substrate transporter"/>
    <property type="match status" value="1"/>
</dbReference>
<dbReference type="PRINTS" id="PR01036">
    <property type="entry name" value="TCRTETB"/>
</dbReference>
<dbReference type="PANTHER" id="PTHR42718">
    <property type="entry name" value="MAJOR FACILITATOR SUPERFAMILY MULTIDRUG TRANSPORTER MFSC"/>
    <property type="match status" value="1"/>
</dbReference>
<feature type="transmembrane region" description="Helical" evidence="9">
    <location>
        <begin position="135"/>
        <end position="157"/>
    </location>
</feature>
<keyword evidence="4 9" id="KW-0812">Transmembrane</keyword>
<dbReference type="Pfam" id="PF07690">
    <property type="entry name" value="MFS_1"/>
    <property type="match status" value="1"/>
</dbReference>
<protein>
    <submittedName>
        <fullName evidence="11">MFS transporter</fullName>
    </submittedName>
</protein>
<evidence type="ECO:0000256" key="6">
    <source>
        <dbReference type="ARBA" id="ARBA00023136"/>
    </source>
</evidence>
<dbReference type="Proteomes" id="UP000613974">
    <property type="component" value="Unassembled WGS sequence"/>
</dbReference>
<dbReference type="InterPro" id="IPR011701">
    <property type="entry name" value="MFS"/>
</dbReference>
<organism evidence="11 12">
    <name type="scientific">Streptomyces nojiriensis</name>
    <dbReference type="NCBI Taxonomy" id="66374"/>
    <lineage>
        <taxon>Bacteria</taxon>
        <taxon>Bacillati</taxon>
        <taxon>Actinomycetota</taxon>
        <taxon>Actinomycetes</taxon>
        <taxon>Kitasatosporales</taxon>
        <taxon>Streptomycetaceae</taxon>
        <taxon>Streptomyces</taxon>
    </lineage>
</organism>
<gene>
    <name evidence="11" type="ORF">Snoj_02310</name>
</gene>
<evidence type="ECO:0000256" key="9">
    <source>
        <dbReference type="SAM" id="Phobius"/>
    </source>
</evidence>
<evidence type="ECO:0000256" key="3">
    <source>
        <dbReference type="ARBA" id="ARBA00022475"/>
    </source>
</evidence>
<dbReference type="PANTHER" id="PTHR42718:SF49">
    <property type="entry name" value="EXPORT PROTEIN"/>
    <property type="match status" value="1"/>
</dbReference>
<feature type="transmembrane region" description="Helical" evidence="9">
    <location>
        <begin position="265"/>
        <end position="289"/>
    </location>
</feature>
<feature type="transmembrane region" description="Helical" evidence="9">
    <location>
        <begin position="77"/>
        <end position="96"/>
    </location>
</feature>
<comment type="subcellular location">
    <subcellularLocation>
        <location evidence="1">Cell membrane</location>
        <topology evidence="1">Multi-pass membrane protein</topology>
    </subcellularLocation>
</comment>
<feature type="transmembrane region" description="Helical" evidence="9">
    <location>
        <begin position="402"/>
        <end position="419"/>
    </location>
</feature>
<dbReference type="Gene3D" id="1.20.1250.20">
    <property type="entry name" value="MFS general substrate transporter like domains"/>
    <property type="match status" value="1"/>
</dbReference>
<evidence type="ECO:0000256" key="1">
    <source>
        <dbReference type="ARBA" id="ARBA00004651"/>
    </source>
</evidence>
<keyword evidence="6 9" id="KW-0472">Membrane</keyword>
<accession>A0ABQ3SDV9</accession>
<feature type="transmembrane region" description="Helical" evidence="9">
    <location>
        <begin position="228"/>
        <end position="245"/>
    </location>
</feature>